<dbReference type="Proteomes" id="UP000566819">
    <property type="component" value="Unassembled WGS sequence"/>
</dbReference>
<evidence type="ECO:0000259" key="1">
    <source>
        <dbReference type="PROSITE" id="PS51762"/>
    </source>
</evidence>
<accession>A0A8H4W3I8</accession>
<name>A0A8H4W3I8_9HELO</name>
<dbReference type="Pfam" id="PF26113">
    <property type="entry name" value="GH16_XgeA"/>
    <property type="match status" value="1"/>
</dbReference>
<protein>
    <recommendedName>
        <fullName evidence="1">GH16 domain-containing protein</fullName>
    </recommendedName>
</protein>
<dbReference type="InterPro" id="IPR050546">
    <property type="entry name" value="Glycosyl_Hydrlase_16"/>
</dbReference>
<keyword evidence="3" id="KW-1185">Reference proteome</keyword>
<feature type="domain" description="GH16" evidence="1">
    <location>
        <begin position="1"/>
        <end position="250"/>
    </location>
</feature>
<gene>
    <name evidence="2" type="ORF">G7Y89_g8477</name>
</gene>
<comment type="caution">
    <text evidence="2">The sequence shown here is derived from an EMBL/GenBank/DDBJ whole genome shotgun (WGS) entry which is preliminary data.</text>
</comment>
<dbReference type="Gene3D" id="2.60.120.200">
    <property type="match status" value="1"/>
</dbReference>
<dbReference type="SUPFAM" id="SSF49899">
    <property type="entry name" value="Concanavalin A-like lectins/glucanases"/>
    <property type="match status" value="1"/>
</dbReference>
<proteinExistence type="predicted"/>
<dbReference type="PANTHER" id="PTHR10963:SF60">
    <property type="entry name" value="GRAM-NEGATIVE BACTERIA-BINDING PROTEIN 1-RELATED"/>
    <property type="match status" value="1"/>
</dbReference>
<dbReference type="InterPro" id="IPR000757">
    <property type="entry name" value="Beta-glucanase-like"/>
</dbReference>
<evidence type="ECO:0000313" key="2">
    <source>
        <dbReference type="EMBL" id="KAF4629669.1"/>
    </source>
</evidence>
<dbReference type="GO" id="GO:0005975">
    <property type="term" value="P:carbohydrate metabolic process"/>
    <property type="evidence" value="ECO:0007669"/>
    <property type="project" value="InterPro"/>
</dbReference>
<evidence type="ECO:0000313" key="3">
    <source>
        <dbReference type="Proteomes" id="UP000566819"/>
    </source>
</evidence>
<dbReference type="EMBL" id="JAAMPI010000644">
    <property type="protein sequence ID" value="KAF4629669.1"/>
    <property type="molecule type" value="Genomic_DNA"/>
</dbReference>
<reference evidence="2 3" key="1">
    <citation type="submission" date="2020-03" db="EMBL/GenBank/DDBJ databases">
        <title>Draft Genome Sequence of Cudoniella acicularis.</title>
        <authorList>
            <person name="Buettner E."/>
            <person name="Kellner H."/>
        </authorList>
    </citation>
    <scope>NUCLEOTIDE SEQUENCE [LARGE SCALE GENOMIC DNA]</scope>
    <source>
        <strain evidence="2 3">DSM 108380</strain>
    </source>
</reference>
<organism evidence="2 3">
    <name type="scientific">Cudoniella acicularis</name>
    <dbReference type="NCBI Taxonomy" id="354080"/>
    <lineage>
        <taxon>Eukaryota</taxon>
        <taxon>Fungi</taxon>
        <taxon>Dikarya</taxon>
        <taxon>Ascomycota</taxon>
        <taxon>Pezizomycotina</taxon>
        <taxon>Leotiomycetes</taxon>
        <taxon>Helotiales</taxon>
        <taxon>Tricladiaceae</taxon>
        <taxon>Cudoniella</taxon>
    </lineage>
</organism>
<dbReference type="AlphaFoldDB" id="A0A8H4W3I8"/>
<dbReference type="PROSITE" id="PS51762">
    <property type="entry name" value="GH16_2"/>
    <property type="match status" value="1"/>
</dbReference>
<sequence length="256" mass="27136">MAPEPISGFNVIWSDSFTGTAIDTTKWTVYTGGVSNNEEEAYTTSASNCYLSGSGSLLLVPFQDSTGKWTSCRVETSASFAAPTGGQLVVQARLKLGTSGDALQGIWPAFWSLGQAVREGTAWPACGEIDTFENINGASTGYGTLHCGSECQDPTGLSAGMAFEYSGWHTWAHAIDLTSADWTQQSITWYMDGQPYHILTGNDVGNEGVWANVAQKEMFMTLNVAVGGAWPGNAAANTVDGVAAGMEVGELKDCRR</sequence>
<dbReference type="InterPro" id="IPR013320">
    <property type="entry name" value="ConA-like_dom_sf"/>
</dbReference>
<dbReference type="OrthoDB" id="192832at2759"/>
<dbReference type="PANTHER" id="PTHR10963">
    <property type="entry name" value="GLYCOSYL HYDROLASE-RELATED"/>
    <property type="match status" value="1"/>
</dbReference>
<dbReference type="GO" id="GO:0004553">
    <property type="term" value="F:hydrolase activity, hydrolyzing O-glycosyl compounds"/>
    <property type="evidence" value="ECO:0007669"/>
    <property type="project" value="InterPro"/>
</dbReference>